<evidence type="ECO:0000256" key="1">
    <source>
        <dbReference type="ARBA" id="ARBA00004123"/>
    </source>
</evidence>
<dbReference type="AlphaFoldDB" id="A0A8K0GQB7"/>
<feature type="compositionally biased region" description="Polar residues" evidence="4">
    <location>
        <begin position="582"/>
        <end position="597"/>
    </location>
</feature>
<comment type="caution">
    <text evidence="6">The sequence shown here is derived from an EMBL/GenBank/DDBJ whole genome shotgun (WGS) entry which is preliminary data.</text>
</comment>
<sequence length="1239" mass="140239">MEMEGLSAICAGLGMAEEDENGNRIGYSKGAYCLDNLKDLLRFLRRDDPQNRDVFNQVCKWNIVYKDLIPIIEHCQDDHNLVLNAVKVLVFLTMPIEPSSNDVSQQIEYLWGLKSSITCSNIVAVVVSLLESPLENLEREAFTEDDWKLVQLVLTLFRNILAVQEISLQQKVGGIASQCLSLRDRFLELLFHENVMDLILVITQHFGGPDGYLRYDNLLLLEIFHYIFMGQEPELIAKAHLKGPKVDEDTKTSLNSLKSIMDEEKEKRKLSRLRNLGHYSHFSGTFTRLTMDGSKEVLKGKPIASRDNLLKPRKVFRGAVKKIAWDHGILPSTKDKILELLHNFVNQFLSGGYCILTQSIREDIEKEHHTIQKSDVVVFFQVAQFVTAFQYHKFSTYKPNMGADPSEAVSDTHPDNTLFGGDICGPIAATMNESMFQLVILKWRIAFEGLKETHDYKFLSVAGCLMKNMICMLDLVLKLLPEDSKEPQTARILLYKLFYDQTEEGMTLFLLNTLKSFDTHKQPKSYLADLIEMIYKVLRLMENLQGRGTLRVSKKLRKVRKKKELIDKDKETDFLGELSAGENGTSIANTEQSTETSNAHKDRGILNTSSDMIHDSANPAHDDESEILMLETDNASNSLPQNMDCKSSNVNDNLYGKGDSSGDEQQAATDEVDFKVSSLVSAIANNNIIQELCWLLKFYKSNSISTNYCIISILRRISDDLELSPMLYQLSLLTTFYDILAEQKSCPCKEYANIVDFLTSLVRNVLKKMKKQPLLFVEVLFWKTRKECHYINAEYLLHELGHLKKESRHWGNFIGDGDIGSSQADGWTRINISDALGEDEADVVISHELGTEDNEEKLGQEDGRGNYENAGKSMDHEPMRGPKKKKRLVLGSEMDENIKDLYEKFKNDRDCSQLIAEDLETPDSKVSPAQISNKLKELGLKCAPRKRMRHADEPGREDTLHNSNELEESLLSPPINRRKRVHAFSEADEAKIRVLYEQFKDHKKCSQMIANALDSDCKFTANLISCKLKQLGLLVPQQKKLKTSMILRDEDLDDFSMDKLHESDGETLLALMNRNRMRGNSKPCSEEVEEQTAREDSDDEILNSVLKKTRRHISKSKVAMLTATSIQETASDSDLRNGSEELGEEGKVSKQSSMLELAEIPEGIAFDHVNLNGTEESKVSGPAGRGVLPVNNLYDSPHQKVDDDELADSEDEVDGSGFSNGTAASRRRLRMVLDVENDD</sequence>
<feature type="compositionally biased region" description="Acidic residues" evidence="4">
    <location>
        <begin position="1086"/>
        <end position="1098"/>
    </location>
</feature>
<dbReference type="GO" id="GO:0000076">
    <property type="term" value="P:DNA replication checkpoint signaling"/>
    <property type="evidence" value="ECO:0007669"/>
    <property type="project" value="TreeGrafter"/>
</dbReference>
<feature type="compositionally biased region" description="Basic and acidic residues" evidence="4">
    <location>
        <begin position="950"/>
        <end position="960"/>
    </location>
</feature>
<dbReference type="OrthoDB" id="310853at2759"/>
<evidence type="ECO:0000256" key="3">
    <source>
        <dbReference type="ARBA" id="ARBA00023306"/>
    </source>
</evidence>
<reference evidence="6" key="1">
    <citation type="submission" date="2020-03" db="EMBL/GenBank/DDBJ databases">
        <title>A high-quality chromosome-level genome assembly of a woody plant with both climbing and erect habits, Rhamnella rubrinervis.</title>
        <authorList>
            <person name="Lu Z."/>
            <person name="Yang Y."/>
            <person name="Zhu X."/>
            <person name="Sun Y."/>
        </authorList>
    </citation>
    <scope>NUCLEOTIDE SEQUENCE</scope>
    <source>
        <strain evidence="6">BYM</strain>
        <tissue evidence="6">Leaf</tissue>
    </source>
</reference>
<evidence type="ECO:0000256" key="4">
    <source>
        <dbReference type="SAM" id="MobiDB-lite"/>
    </source>
</evidence>
<feature type="compositionally biased region" description="Basic and acidic residues" evidence="4">
    <location>
        <begin position="856"/>
        <end position="865"/>
    </location>
</feature>
<name>A0A8K0GQB7_9ROSA</name>
<dbReference type="Pfam" id="PF04821">
    <property type="entry name" value="TIMELESS"/>
    <property type="match status" value="1"/>
</dbReference>
<dbReference type="Proteomes" id="UP000796880">
    <property type="component" value="Unassembled WGS sequence"/>
</dbReference>
<proteinExistence type="predicted"/>
<dbReference type="PANTHER" id="PTHR22940:SF4">
    <property type="entry name" value="PROTEIN TIMELESS HOMOLOG"/>
    <property type="match status" value="1"/>
</dbReference>
<dbReference type="GO" id="GO:0043111">
    <property type="term" value="P:replication fork arrest"/>
    <property type="evidence" value="ECO:0007669"/>
    <property type="project" value="TreeGrafter"/>
</dbReference>
<keyword evidence="7" id="KW-1185">Reference proteome</keyword>
<protein>
    <recommendedName>
        <fullName evidence="5">Timeless N-terminal domain-containing protein</fullName>
    </recommendedName>
</protein>
<evidence type="ECO:0000313" key="7">
    <source>
        <dbReference type="Proteomes" id="UP000796880"/>
    </source>
</evidence>
<evidence type="ECO:0000259" key="5">
    <source>
        <dbReference type="Pfam" id="PF04821"/>
    </source>
</evidence>
<dbReference type="GO" id="GO:0003677">
    <property type="term" value="F:DNA binding"/>
    <property type="evidence" value="ECO:0007669"/>
    <property type="project" value="TreeGrafter"/>
</dbReference>
<comment type="subcellular location">
    <subcellularLocation>
        <location evidence="1">Nucleus</location>
    </subcellularLocation>
</comment>
<evidence type="ECO:0000256" key="2">
    <source>
        <dbReference type="ARBA" id="ARBA00023242"/>
    </source>
</evidence>
<dbReference type="GO" id="GO:0006281">
    <property type="term" value="P:DNA repair"/>
    <property type="evidence" value="ECO:0007669"/>
    <property type="project" value="TreeGrafter"/>
</dbReference>
<dbReference type="EMBL" id="VOIH02000011">
    <property type="protein sequence ID" value="KAF3432898.1"/>
    <property type="molecule type" value="Genomic_DNA"/>
</dbReference>
<feature type="compositionally biased region" description="Acidic residues" evidence="4">
    <location>
        <begin position="1202"/>
        <end position="1214"/>
    </location>
</feature>
<dbReference type="InterPro" id="IPR006906">
    <property type="entry name" value="Timeless_N"/>
</dbReference>
<keyword evidence="3" id="KW-0131">Cell cycle</keyword>
<dbReference type="InterPro" id="IPR044998">
    <property type="entry name" value="Timeless"/>
</dbReference>
<feature type="region of interest" description="Disordered" evidence="4">
    <location>
        <begin position="851"/>
        <end position="883"/>
    </location>
</feature>
<feature type="region of interest" description="Disordered" evidence="4">
    <location>
        <begin position="1130"/>
        <end position="1151"/>
    </location>
</feature>
<accession>A0A8K0GQB7</accession>
<feature type="region of interest" description="Disordered" evidence="4">
    <location>
        <begin position="1175"/>
        <end position="1225"/>
    </location>
</feature>
<keyword evidence="2" id="KW-0539">Nucleus</keyword>
<feature type="region of interest" description="Disordered" evidence="4">
    <location>
        <begin position="1078"/>
        <end position="1098"/>
    </location>
</feature>
<organism evidence="6 7">
    <name type="scientific">Rhamnella rubrinervis</name>
    <dbReference type="NCBI Taxonomy" id="2594499"/>
    <lineage>
        <taxon>Eukaryota</taxon>
        <taxon>Viridiplantae</taxon>
        <taxon>Streptophyta</taxon>
        <taxon>Embryophyta</taxon>
        <taxon>Tracheophyta</taxon>
        <taxon>Spermatophyta</taxon>
        <taxon>Magnoliopsida</taxon>
        <taxon>eudicotyledons</taxon>
        <taxon>Gunneridae</taxon>
        <taxon>Pentapetalae</taxon>
        <taxon>rosids</taxon>
        <taxon>fabids</taxon>
        <taxon>Rosales</taxon>
        <taxon>Rhamnaceae</taxon>
        <taxon>rhamnoid group</taxon>
        <taxon>Rhamneae</taxon>
        <taxon>Rhamnella</taxon>
    </lineage>
</organism>
<feature type="region of interest" description="Disordered" evidence="4">
    <location>
        <begin position="944"/>
        <end position="964"/>
    </location>
</feature>
<gene>
    <name evidence="6" type="ORF">FNV43_RR24000</name>
</gene>
<dbReference type="GO" id="GO:0031298">
    <property type="term" value="C:replication fork protection complex"/>
    <property type="evidence" value="ECO:0007669"/>
    <property type="project" value="TreeGrafter"/>
</dbReference>
<dbReference type="PANTHER" id="PTHR22940">
    <property type="entry name" value="TIMEOUT/TIMELESS-2"/>
    <property type="match status" value="1"/>
</dbReference>
<feature type="domain" description="Timeless N-terminal" evidence="5">
    <location>
        <begin position="27"/>
        <end position="287"/>
    </location>
</feature>
<evidence type="ECO:0000313" key="6">
    <source>
        <dbReference type="EMBL" id="KAF3432898.1"/>
    </source>
</evidence>
<feature type="compositionally biased region" description="Basic and acidic residues" evidence="4">
    <location>
        <begin position="1133"/>
        <end position="1148"/>
    </location>
</feature>
<feature type="region of interest" description="Disordered" evidence="4">
    <location>
        <begin position="577"/>
        <end position="602"/>
    </location>
</feature>